<accession>A0AAE8SXD1</accession>
<sequence>MPVENEVEIARLTSGSEEIHPIETKEAASEIEHANETENVIAIETEIEIARGTEIGREIGMQREQRTGREMEDRRLLVPPHPTPPSARPDFLAAAFLADEVADVVSGMAEAAAGAFMMTATVLHAADLKRAAGRGTEMTVIGEIDLPTQTCDETGMIATYEKEKPSDPRPTTARPPMNTRHQR</sequence>
<gene>
    <name evidence="2" type="ORF">DNG_06510</name>
</gene>
<dbReference type="Proteomes" id="UP001187682">
    <property type="component" value="Unassembled WGS sequence"/>
</dbReference>
<proteinExistence type="predicted"/>
<protein>
    <submittedName>
        <fullName evidence="2">Uncharacterized protein</fullName>
    </submittedName>
</protein>
<feature type="region of interest" description="Disordered" evidence="1">
    <location>
        <begin position="160"/>
        <end position="183"/>
    </location>
</feature>
<evidence type="ECO:0000313" key="2">
    <source>
        <dbReference type="EMBL" id="SPO03827.1"/>
    </source>
</evidence>
<name>A0AAE8SXD1_9PEZI</name>
<reference evidence="2" key="1">
    <citation type="submission" date="2018-03" db="EMBL/GenBank/DDBJ databases">
        <authorList>
            <person name="Guldener U."/>
        </authorList>
    </citation>
    <scope>NUCLEOTIDE SEQUENCE</scope>
</reference>
<dbReference type="AlphaFoldDB" id="A0AAE8SXD1"/>
<evidence type="ECO:0000256" key="1">
    <source>
        <dbReference type="SAM" id="MobiDB-lite"/>
    </source>
</evidence>
<evidence type="ECO:0000313" key="3">
    <source>
        <dbReference type="Proteomes" id="UP001187682"/>
    </source>
</evidence>
<dbReference type="EMBL" id="ONZQ02000009">
    <property type="protein sequence ID" value="SPO03827.1"/>
    <property type="molecule type" value="Genomic_DNA"/>
</dbReference>
<comment type="caution">
    <text evidence="2">The sequence shown here is derived from an EMBL/GenBank/DDBJ whole genome shotgun (WGS) entry which is preliminary data.</text>
</comment>
<organism evidence="2 3">
    <name type="scientific">Cephalotrichum gorgonifer</name>
    <dbReference type="NCBI Taxonomy" id="2041049"/>
    <lineage>
        <taxon>Eukaryota</taxon>
        <taxon>Fungi</taxon>
        <taxon>Dikarya</taxon>
        <taxon>Ascomycota</taxon>
        <taxon>Pezizomycotina</taxon>
        <taxon>Sordariomycetes</taxon>
        <taxon>Hypocreomycetidae</taxon>
        <taxon>Microascales</taxon>
        <taxon>Microascaceae</taxon>
        <taxon>Cephalotrichum</taxon>
    </lineage>
</organism>
<keyword evidence="3" id="KW-1185">Reference proteome</keyword>